<evidence type="ECO:0000256" key="6">
    <source>
        <dbReference type="ARBA" id="ARBA00023316"/>
    </source>
</evidence>
<proteinExistence type="inferred from homology"/>
<keyword evidence="4" id="KW-0133">Cell shape</keyword>
<evidence type="ECO:0000256" key="3">
    <source>
        <dbReference type="ARBA" id="ARBA00022801"/>
    </source>
</evidence>
<evidence type="ECO:0000256" key="8">
    <source>
        <dbReference type="PIRSR" id="PIRSR618044-2"/>
    </source>
</evidence>
<feature type="active site" description="Acyl-ester intermediate" evidence="7">
    <location>
        <position position="84"/>
    </location>
</feature>
<dbReference type="InterPro" id="IPR001967">
    <property type="entry name" value="Peptidase_S11_N"/>
</dbReference>
<dbReference type="GO" id="GO:0008360">
    <property type="term" value="P:regulation of cell shape"/>
    <property type="evidence" value="ECO:0007669"/>
    <property type="project" value="UniProtKB-KW"/>
</dbReference>
<feature type="active site" description="Proton acceptor" evidence="7">
    <location>
        <position position="87"/>
    </location>
</feature>
<keyword evidence="2" id="KW-0732">Signal</keyword>
<dbReference type="AlphaFoldDB" id="A0A1G2KYN6"/>
<evidence type="ECO:0000256" key="1">
    <source>
        <dbReference type="ARBA" id="ARBA00007164"/>
    </source>
</evidence>
<dbReference type="GO" id="GO:0071555">
    <property type="term" value="P:cell wall organization"/>
    <property type="evidence" value="ECO:0007669"/>
    <property type="project" value="UniProtKB-KW"/>
</dbReference>
<protein>
    <recommendedName>
        <fullName evidence="10">Peptidase S11 D-alanyl-D-alanine carboxypeptidase A N-terminal domain-containing protein</fullName>
    </recommendedName>
</protein>
<evidence type="ECO:0000256" key="4">
    <source>
        <dbReference type="ARBA" id="ARBA00022960"/>
    </source>
</evidence>
<dbReference type="EMBL" id="MHQN01000015">
    <property type="protein sequence ID" value="OHA03591.1"/>
    <property type="molecule type" value="Genomic_DNA"/>
</dbReference>
<sequence length="303" mass="32887">MNQTEPQRTLLLSLLCGLCVAVLVFWSVRGQEARNNAVSAVESAGAGLALVDPMISAEAYVVRLTGRERPIIGRRADKPLAPASLTKVMTAVVAAEKLAPADSGVMSAFAKNVEERKSTAQEGDTFLRDDLIRMTLVMSANDAALALAERVGQNAGFIGSVKHVAAFVAMMNAKAHILGMSATHFENPTGLDMPRHTASANDMARLAEYVLVRHPFLWAMSREQEAKAATTDGKRYAFVNSNDLVKEFPALVGGKTGLTDNAKEALLLLYPVEHDRTAIIVILRSDDRFGDGRKIIHWLEENF</sequence>
<feature type="binding site" evidence="8">
    <location>
        <position position="255"/>
    </location>
    <ligand>
        <name>substrate</name>
    </ligand>
</feature>
<dbReference type="PANTHER" id="PTHR21581">
    <property type="entry name" value="D-ALANYL-D-ALANINE CARBOXYPEPTIDASE"/>
    <property type="match status" value="1"/>
</dbReference>
<organism evidence="11 12">
    <name type="scientific">Candidatus Sungbacteria bacterium RIFCSPHIGHO2_02_FULL_53_17</name>
    <dbReference type="NCBI Taxonomy" id="1802275"/>
    <lineage>
        <taxon>Bacteria</taxon>
        <taxon>Candidatus Sungiibacteriota</taxon>
    </lineage>
</organism>
<keyword evidence="6" id="KW-0961">Cell wall biogenesis/degradation</keyword>
<name>A0A1G2KYN6_9BACT</name>
<dbReference type="Pfam" id="PF00768">
    <property type="entry name" value="Peptidase_S11"/>
    <property type="match status" value="1"/>
</dbReference>
<gene>
    <name evidence="11" type="ORF">A3C92_01220</name>
</gene>
<dbReference type="InterPro" id="IPR018044">
    <property type="entry name" value="Peptidase_S11"/>
</dbReference>
<evidence type="ECO:0000256" key="7">
    <source>
        <dbReference type="PIRSR" id="PIRSR618044-1"/>
    </source>
</evidence>
<reference evidence="11 12" key="1">
    <citation type="journal article" date="2016" name="Nat. Commun.">
        <title>Thousands of microbial genomes shed light on interconnected biogeochemical processes in an aquifer system.</title>
        <authorList>
            <person name="Anantharaman K."/>
            <person name="Brown C.T."/>
            <person name="Hug L.A."/>
            <person name="Sharon I."/>
            <person name="Castelle C.J."/>
            <person name="Probst A.J."/>
            <person name="Thomas B.C."/>
            <person name="Singh A."/>
            <person name="Wilkins M.J."/>
            <person name="Karaoz U."/>
            <person name="Brodie E.L."/>
            <person name="Williams K.H."/>
            <person name="Hubbard S.S."/>
            <person name="Banfield J.F."/>
        </authorList>
    </citation>
    <scope>NUCLEOTIDE SEQUENCE [LARGE SCALE GENOMIC DNA]</scope>
</reference>
<comment type="caution">
    <text evidence="11">The sequence shown here is derived from an EMBL/GenBank/DDBJ whole genome shotgun (WGS) entry which is preliminary data.</text>
</comment>
<feature type="active site" evidence="7">
    <location>
        <position position="139"/>
    </location>
</feature>
<dbReference type="SUPFAM" id="SSF56601">
    <property type="entry name" value="beta-lactamase/transpeptidase-like"/>
    <property type="match status" value="1"/>
</dbReference>
<dbReference type="Gene3D" id="3.40.710.10">
    <property type="entry name" value="DD-peptidase/beta-lactamase superfamily"/>
    <property type="match status" value="1"/>
</dbReference>
<evidence type="ECO:0000313" key="11">
    <source>
        <dbReference type="EMBL" id="OHA03591.1"/>
    </source>
</evidence>
<dbReference type="GO" id="GO:0009002">
    <property type="term" value="F:serine-type D-Ala-D-Ala carboxypeptidase activity"/>
    <property type="evidence" value="ECO:0007669"/>
    <property type="project" value="InterPro"/>
</dbReference>
<keyword evidence="5" id="KW-0573">Peptidoglycan synthesis</keyword>
<feature type="domain" description="Peptidase S11 D-alanyl-D-alanine carboxypeptidase A N-terminal" evidence="10">
    <location>
        <begin position="53"/>
        <end position="283"/>
    </location>
</feature>
<dbReference type="GO" id="GO:0009252">
    <property type="term" value="P:peptidoglycan biosynthetic process"/>
    <property type="evidence" value="ECO:0007669"/>
    <property type="project" value="UniProtKB-KW"/>
</dbReference>
<evidence type="ECO:0000256" key="2">
    <source>
        <dbReference type="ARBA" id="ARBA00022729"/>
    </source>
</evidence>
<evidence type="ECO:0000256" key="9">
    <source>
        <dbReference type="RuleBase" id="RU004016"/>
    </source>
</evidence>
<dbReference type="PRINTS" id="PR00725">
    <property type="entry name" value="DADACBPTASE1"/>
</dbReference>
<evidence type="ECO:0000313" key="12">
    <source>
        <dbReference type="Proteomes" id="UP000177177"/>
    </source>
</evidence>
<accession>A0A1G2KYN6</accession>
<evidence type="ECO:0000259" key="10">
    <source>
        <dbReference type="Pfam" id="PF00768"/>
    </source>
</evidence>
<dbReference type="Proteomes" id="UP000177177">
    <property type="component" value="Unassembled WGS sequence"/>
</dbReference>
<comment type="similarity">
    <text evidence="1 9">Belongs to the peptidase S11 family.</text>
</comment>
<dbReference type="GO" id="GO:0006508">
    <property type="term" value="P:proteolysis"/>
    <property type="evidence" value="ECO:0007669"/>
    <property type="project" value="InterPro"/>
</dbReference>
<evidence type="ECO:0000256" key="5">
    <source>
        <dbReference type="ARBA" id="ARBA00022984"/>
    </source>
</evidence>
<dbReference type="PANTHER" id="PTHR21581:SF6">
    <property type="entry name" value="TRAFFICKING PROTEIN PARTICLE COMPLEX SUBUNIT 12"/>
    <property type="match status" value="1"/>
</dbReference>
<keyword evidence="3" id="KW-0378">Hydrolase</keyword>
<dbReference type="InterPro" id="IPR012338">
    <property type="entry name" value="Beta-lactam/transpept-like"/>
</dbReference>